<dbReference type="EMBL" id="LBTF01000028">
    <property type="protein sequence ID" value="KKQ35024.1"/>
    <property type="molecule type" value="Genomic_DNA"/>
</dbReference>
<dbReference type="AlphaFoldDB" id="A0A0G0JE24"/>
<dbReference type="Proteomes" id="UP000033876">
    <property type="component" value="Unassembled WGS sequence"/>
</dbReference>
<evidence type="ECO:0000313" key="1">
    <source>
        <dbReference type="EMBL" id="KKQ35024.1"/>
    </source>
</evidence>
<proteinExistence type="predicted"/>
<evidence type="ECO:0000313" key="2">
    <source>
        <dbReference type="Proteomes" id="UP000033876"/>
    </source>
</evidence>
<comment type="caution">
    <text evidence="1">The sequence shown here is derived from an EMBL/GenBank/DDBJ whole genome shotgun (WGS) entry which is preliminary data.</text>
</comment>
<protein>
    <submittedName>
        <fullName evidence="1">Uncharacterized protein</fullName>
    </submittedName>
</protein>
<reference evidence="1 2" key="1">
    <citation type="journal article" date="2015" name="Nature">
        <title>rRNA introns, odd ribosomes, and small enigmatic genomes across a large radiation of phyla.</title>
        <authorList>
            <person name="Brown C.T."/>
            <person name="Hug L.A."/>
            <person name="Thomas B.C."/>
            <person name="Sharon I."/>
            <person name="Castelle C.J."/>
            <person name="Singh A."/>
            <person name="Wilkins M.J."/>
            <person name="Williams K.H."/>
            <person name="Banfield J.F."/>
        </authorList>
    </citation>
    <scope>NUCLEOTIDE SEQUENCE [LARGE SCALE GENOMIC DNA]</scope>
</reference>
<gene>
    <name evidence="1" type="ORF">US50_C0028G0003</name>
</gene>
<accession>A0A0G0JE24</accession>
<organism evidence="1 2">
    <name type="scientific">Candidatus Nomurabacteria bacterium GW2011_GWB1_37_5</name>
    <dbReference type="NCBI Taxonomy" id="1618742"/>
    <lineage>
        <taxon>Bacteria</taxon>
        <taxon>Candidatus Nomuraibacteriota</taxon>
    </lineage>
</organism>
<name>A0A0G0JE24_9BACT</name>
<sequence length="32" mass="3487">MAGAALTKAFLLELAPPALNGELLKKRRKAFF</sequence>